<proteinExistence type="predicted"/>
<keyword evidence="2" id="KW-1185">Reference proteome</keyword>
<evidence type="ECO:0000313" key="1">
    <source>
        <dbReference type="EMBL" id="PRT56945.1"/>
    </source>
</evidence>
<gene>
    <name evidence="1" type="ORF">B9G98_04565</name>
</gene>
<evidence type="ECO:0000313" key="2">
    <source>
        <dbReference type="Proteomes" id="UP000238350"/>
    </source>
</evidence>
<protein>
    <submittedName>
        <fullName evidence="1">Uncharacterized protein</fullName>
    </submittedName>
</protein>
<dbReference type="Proteomes" id="UP000238350">
    <property type="component" value="Unassembled WGS sequence"/>
</dbReference>
<dbReference type="GeneID" id="36518313"/>
<accession>A0A2T0FPP1</accession>
<dbReference type="AlphaFoldDB" id="A0A2T0FPP1"/>
<name>A0A2T0FPP1_9ASCO</name>
<dbReference type="EMBL" id="NDIQ01000022">
    <property type="protein sequence ID" value="PRT56945.1"/>
    <property type="molecule type" value="Genomic_DNA"/>
</dbReference>
<organism evidence="1 2">
    <name type="scientific">Wickerhamiella sorbophila</name>
    <dbReference type="NCBI Taxonomy" id="45607"/>
    <lineage>
        <taxon>Eukaryota</taxon>
        <taxon>Fungi</taxon>
        <taxon>Dikarya</taxon>
        <taxon>Ascomycota</taxon>
        <taxon>Saccharomycotina</taxon>
        <taxon>Dipodascomycetes</taxon>
        <taxon>Dipodascales</taxon>
        <taxon>Trichomonascaceae</taxon>
        <taxon>Wickerhamiella</taxon>
    </lineage>
</organism>
<comment type="caution">
    <text evidence="1">The sequence shown here is derived from an EMBL/GenBank/DDBJ whole genome shotgun (WGS) entry which is preliminary data.</text>
</comment>
<sequence length="178" mass="19692">MDVKKCARCHRLRSISLFEKFKSGRVRATCNRCIQRDNYPAIDRMSFSKVTSAQHPAMTEGFNPTAPPPMLSPVSIGQKAPSRPELILEAKMTPAYMPQNSREQVHFSAPVPPTKHSPLATNHAEPKLHGQSSNADLHLMPSLEAVASLQPDLAPLLSSLNESGSYVLLYIPCKMHHK</sequence>
<dbReference type="RefSeq" id="XP_024666890.1">
    <property type="nucleotide sequence ID" value="XM_024811122.1"/>
</dbReference>
<reference evidence="1 2" key="1">
    <citation type="submission" date="2017-04" db="EMBL/GenBank/DDBJ databases">
        <title>Genome sequencing of [Candida] sorbophila.</title>
        <authorList>
            <person name="Ahn J.O."/>
        </authorList>
    </citation>
    <scope>NUCLEOTIDE SEQUENCE [LARGE SCALE GENOMIC DNA]</scope>
    <source>
        <strain evidence="1 2">DS02</strain>
    </source>
</reference>